<reference evidence="2" key="1">
    <citation type="submission" date="2016-10" db="EMBL/GenBank/DDBJ databases">
        <authorList>
            <person name="Varghese N."/>
            <person name="Submissions S."/>
        </authorList>
    </citation>
    <scope>NUCLEOTIDE SEQUENCE [LARGE SCALE GENOMIC DNA]</scope>
    <source>
        <strain evidence="2">LP51</strain>
    </source>
</reference>
<accession>A0A1I2YYF2</accession>
<evidence type="ECO:0000313" key="1">
    <source>
        <dbReference type="EMBL" id="SFH30435.1"/>
    </source>
</evidence>
<dbReference type="AlphaFoldDB" id="A0A1I2YYF2"/>
<protein>
    <submittedName>
        <fullName evidence="1">Biofilm protein TabA</fullName>
    </submittedName>
</protein>
<name>A0A1I2YYF2_9BACT</name>
<proteinExistence type="predicted"/>
<gene>
    <name evidence="1" type="ORF">SAMN05421739_11078</name>
</gene>
<dbReference type="Proteomes" id="UP000198724">
    <property type="component" value="Unassembled WGS sequence"/>
</dbReference>
<organism evidence="1 2">
    <name type="scientific">Pontibacter chinhatensis</name>
    <dbReference type="NCBI Taxonomy" id="1436961"/>
    <lineage>
        <taxon>Bacteria</taxon>
        <taxon>Pseudomonadati</taxon>
        <taxon>Bacteroidota</taxon>
        <taxon>Cytophagia</taxon>
        <taxon>Cytophagales</taxon>
        <taxon>Hymenobacteraceae</taxon>
        <taxon>Pontibacter</taxon>
    </lineage>
</organism>
<dbReference type="EMBL" id="FOOT01000010">
    <property type="protein sequence ID" value="SFH30435.1"/>
    <property type="molecule type" value="Genomic_DNA"/>
</dbReference>
<sequence>MIYETADGVYLFGYTTLDDSHSKWDALHESIEDAKEEGEDVSGVGFEDWVEIPDPMEHCQHDWINPVRVKGRDTGTPDWGKYERFENGKWIELEPSKQ</sequence>
<keyword evidence="2" id="KW-1185">Reference proteome</keyword>
<evidence type="ECO:0000313" key="2">
    <source>
        <dbReference type="Proteomes" id="UP000198724"/>
    </source>
</evidence>